<comment type="subcellular location">
    <subcellularLocation>
        <location evidence="1">Cytoplasm</location>
        <location evidence="1">Stress granule</location>
    </subcellularLocation>
    <subcellularLocation>
        <location evidence="2">Nucleus</location>
        <location evidence="2">Nuclear pore complex</location>
    </subcellularLocation>
    <subcellularLocation>
        <location evidence="3">Nucleus</location>
        <location evidence="3">Nucleoplasm</location>
    </subcellularLocation>
</comment>
<dbReference type="Gene3D" id="3.30.70.330">
    <property type="match status" value="1"/>
</dbReference>
<dbReference type="eggNOG" id="KOG3763">
    <property type="taxonomic scope" value="Eukaryota"/>
</dbReference>
<dbReference type="InterPro" id="IPR015245">
    <property type="entry name" value="Tap_RNA-bd"/>
</dbReference>
<evidence type="ECO:0000313" key="22">
    <source>
        <dbReference type="Proteomes" id="UP000002494"/>
    </source>
</evidence>
<dbReference type="PANTHER" id="PTHR10662">
    <property type="entry name" value="NUCLEAR RNA EXPORT FACTOR"/>
    <property type="match status" value="1"/>
</dbReference>
<dbReference type="AGR" id="RGD:1566170"/>
<dbReference type="SMART" id="SM00804">
    <property type="entry name" value="TAP_C"/>
    <property type="match status" value="1"/>
</dbReference>
<dbReference type="Pfam" id="PF22602">
    <property type="entry name" value="NXF_NTF2"/>
    <property type="match status" value="1"/>
</dbReference>
<dbReference type="CTD" id="170722"/>
<reference evidence="21 22" key="2">
    <citation type="journal article" date="2004" name="Nature">
        <title>Genome sequence of the Brown Norway rat yields insights into mammalian evolution.</title>
        <authorList>
            <consortium name="Rat Genome Sequencing Project Consortium"/>
            <person name="Gibbs R.A."/>
            <person name="Weinstock G.M."/>
            <person name="Metzker M.L."/>
            <person name="Muzny D.M."/>
            <person name="Sodergren E.J."/>
            <person name="Scherer S."/>
            <person name="Scott G."/>
            <person name="Steffen D."/>
            <person name="Worley K.C."/>
            <person name="Burch P.E."/>
            <person name="Okwuonu G."/>
            <person name="Hines S."/>
            <person name="Lewis L."/>
            <person name="Deramo C."/>
            <person name="Delgado O."/>
            <person name="Dugan-Rocha S."/>
            <person name="Miner G."/>
            <person name="Morgan M."/>
            <person name="Hawes A."/>
            <person name="Gill R."/>
            <person name="Holt R.A."/>
            <person name="Adams M.D."/>
            <person name="Amanatides P.G."/>
            <person name="Baden-Tillson H."/>
            <person name="Barnstead M."/>
            <person name="Chin S."/>
            <person name="Evans C.A."/>
            <person name="Ferriera S."/>
            <person name="Fosler C."/>
            <person name="Glodek A."/>
            <person name="Gu Z."/>
            <person name="Jennings D."/>
            <person name="Kraft C.L."/>
            <person name="Nguyen T."/>
            <person name="Pfannkoch C.M."/>
            <person name="Sitter C."/>
            <person name="Sutton G.G."/>
            <person name="Venter J.C."/>
            <person name="Woodage T."/>
            <person name="Smith D."/>
            <person name="Lee H.-M."/>
            <person name="Gustafson E."/>
            <person name="Cahill P."/>
            <person name="Kana A."/>
            <person name="Doucette-Stamm L."/>
            <person name="Weinstock K."/>
            <person name="Fechtel K."/>
            <person name="Weiss R.B."/>
            <person name="Dunn D.M."/>
            <person name="Green E.D."/>
            <person name="Blakesley R.W."/>
            <person name="Bouffard G.G."/>
            <person name="De Jong P.J."/>
            <person name="Osoegawa K."/>
            <person name="Zhu B."/>
            <person name="Marra M."/>
            <person name="Schein J."/>
            <person name="Bosdet I."/>
            <person name="Fjell C."/>
            <person name="Jones S."/>
            <person name="Krzywinski M."/>
            <person name="Mathewson C."/>
            <person name="Siddiqui A."/>
            <person name="Wye N."/>
            <person name="McPherson J."/>
            <person name="Zhao S."/>
            <person name="Fraser C.M."/>
            <person name="Shetty J."/>
            <person name="Shatsman S."/>
            <person name="Geer K."/>
            <person name="Chen Y."/>
            <person name="Abramzon S."/>
            <person name="Nierman W.C."/>
            <person name="Havlak P.H."/>
            <person name="Chen R."/>
            <person name="Durbin K.J."/>
            <person name="Egan A."/>
            <person name="Ren Y."/>
            <person name="Song X.-Z."/>
            <person name="Li B."/>
            <person name="Liu Y."/>
            <person name="Qin X."/>
            <person name="Cawley S."/>
            <person name="Cooney A.J."/>
            <person name="D'Souza L.M."/>
            <person name="Martin K."/>
            <person name="Wu J.Q."/>
            <person name="Gonzalez-Garay M.L."/>
            <person name="Jackson A.R."/>
            <person name="Kalafus K.J."/>
            <person name="McLeod M.P."/>
            <person name="Milosavljevic A."/>
            <person name="Virk D."/>
            <person name="Volkov A."/>
            <person name="Wheeler D.A."/>
            <person name="Zhang Z."/>
            <person name="Bailey J.A."/>
            <person name="Eichler E.E."/>
            <person name="Tuzun E."/>
            <person name="Birney E."/>
            <person name="Mongin E."/>
            <person name="Ureta-Vidal A."/>
            <person name="Woodwark C."/>
            <person name="Zdobnov E."/>
            <person name="Bork P."/>
            <person name="Suyama M."/>
            <person name="Torrents D."/>
            <person name="Alexandersson M."/>
            <person name="Trask B.J."/>
            <person name="Young J.M."/>
            <person name="Huang H."/>
            <person name="Wang H."/>
            <person name="Xing H."/>
            <person name="Daniels S."/>
            <person name="Gietzen D."/>
            <person name="Schmidt J."/>
            <person name="Stevens K."/>
            <person name="Vitt U."/>
            <person name="Wingrove J."/>
            <person name="Camara F."/>
            <person name="Mar Alba M."/>
            <person name="Abril J.F."/>
            <person name="Guigo R."/>
            <person name="Smit A."/>
            <person name="Dubchak I."/>
            <person name="Rubin E.M."/>
            <person name="Couronne O."/>
            <person name="Poliakov A."/>
            <person name="Huebner N."/>
            <person name="Ganten D."/>
            <person name="Goesele C."/>
            <person name="Hummel O."/>
            <person name="Kreitler T."/>
            <person name="Lee Y.-A."/>
            <person name="Monti J."/>
            <person name="Schulz H."/>
            <person name="Zimdahl H."/>
            <person name="Himmelbauer H."/>
            <person name="Lehrach H."/>
            <person name="Jacob H.J."/>
            <person name="Bromberg S."/>
            <person name="Gullings-Handley J."/>
            <person name="Jensen-Seaman M.I."/>
            <person name="Kwitek A.E."/>
            <person name="Lazar J."/>
            <person name="Pasko D."/>
            <person name="Tonellato P.J."/>
            <person name="Twigger S."/>
            <person name="Ponting C.P."/>
            <person name="Duarte J.M."/>
            <person name="Rice S."/>
            <person name="Goodstadt L."/>
            <person name="Beatson S.A."/>
            <person name="Emes R.D."/>
            <person name="Winter E.E."/>
            <person name="Webber C."/>
            <person name="Brandt P."/>
            <person name="Nyakatura G."/>
            <person name="Adetobi M."/>
            <person name="Chiaromonte F."/>
            <person name="Elnitski L."/>
            <person name="Eswara P."/>
            <person name="Hardison R.C."/>
            <person name="Hou M."/>
            <person name="Kolbe D."/>
            <person name="Makova K."/>
            <person name="Miller W."/>
            <person name="Nekrutenko A."/>
            <person name="Riemer C."/>
            <person name="Schwartz S."/>
            <person name="Taylor J."/>
            <person name="Yang S."/>
            <person name="Zhang Y."/>
            <person name="Lindpaintner K."/>
            <person name="Andrews T.D."/>
            <person name="Caccamo M."/>
            <person name="Clamp M."/>
            <person name="Clarke L."/>
            <person name="Curwen V."/>
            <person name="Durbin R.M."/>
            <person name="Eyras E."/>
            <person name="Searle S.M."/>
            <person name="Cooper G.M."/>
            <person name="Batzoglou S."/>
            <person name="Brudno M."/>
            <person name="Sidow A."/>
            <person name="Stone E.A."/>
            <person name="Payseur B.A."/>
            <person name="Bourque G."/>
            <person name="Lopez-Otin C."/>
            <person name="Puente X.S."/>
            <person name="Chakrabarti K."/>
            <person name="Chatterji S."/>
            <person name="Dewey C."/>
            <person name="Pachter L."/>
            <person name="Bray N."/>
            <person name="Yap V.B."/>
            <person name="Caspi A."/>
            <person name="Tesler G."/>
            <person name="Pevzner P.A."/>
            <person name="Haussler D."/>
            <person name="Roskin K.M."/>
            <person name="Baertsch R."/>
            <person name="Clawson H."/>
            <person name="Furey T.S."/>
            <person name="Hinrichs A.S."/>
            <person name="Karolchik D."/>
            <person name="Kent W.J."/>
            <person name="Rosenbloom K.R."/>
            <person name="Trumbower H."/>
            <person name="Weirauch M."/>
            <person name="Cooper D.N."/>
            <person name="Stenson P.D."/>
            <person name="Ma B."/>
            <person name="Brent M."/>
            <person name="Arumugam M."/>
            <person name="Shteynberg D."/>
            <person name="Copley R.R."/>
            <person name="Taylor M.S."/>
            <person name="Riethman H."/>
            <person name="Mudunuri U."/>
            <person name="Peterson J."/>
            <person name="Guyer M."/>
            <person name="Felsenfeld A."/>
            <person name="Old S."/>
            <person name="Mockrin S."/>
            <person name="Collins F.S."/>
        </authorList>
    </citation>
    <scope>NUCLEOTIDE SEQUENCE [LARGE SCALE GENOMIC DNA]</scope>
    <source>
        <strain evidence="21 22">Brown Norway</strain>
    </source>
</reference>
<sequence length="614" mass="71233">MCSNERRQGPFRYTGRKKDRVSSLGYTGKKTNHYEDTGHTILPSKAWGNGGNMETRAVLWNPSVRHTPYSGRRKSREEEHVEDQIHITVWRDEKAQKREVEQFTEDGTLESWFKVTIPCGRKCDKTQLMNSVHSLCSVPFTPVDFHCDKYRIQFFVQDSSIAYALKDVSYKISSEDFEKIPIFVNPSVAPYSVQNRFTREQMEQLKLAMKKRYDISQHALCLKKLRFDPDLMNHNIDMILNRRSCMTATLQIIQEDFPKLLSLNLSSNKLFQLDSLFDVVKKAPKLKILNLSKNMLRTAWELEKIRGLKLEQLWLEGNPLCSTFPDHSSYVSAILEYFPQLSCLDGRKLPLSTGMDIEEPQLMKPRKAIFKGSEAIKNQVQQFLQDYYLIYDSEERQGLLSIYHEQACFSLTIPFNPSGPDLSSMCGYFKDERDVKNPKEFHIQRQLLKYTKEDIVGYLRTLPKTLHVFNSFQVDICFQMEKTLCFSVSGLFKEVEGSSQECIRAFMRIFIAVFESSSNLCIVNDQLFVRNPSPDEIQGAFAISSPTSCSSFKLVLSQEQQRMVQAFSTQSGMKLEWSQKCLDDNKWDYTRAAEVFTMLQTKSKIPKEFFKQMT</sequence>
<keyword evidence="10" id="KW-0811">Translocation</keyword>
<name>Q498M8_RAT</name>
<feature type="domain" description="TAP-C" evidence="19">
    <location>
        <begin position="558"/>
        <end position="613"/>
    </location>
</feature>
<dbReference type="FunFam" id="3.30.70.330:FF:000675">
    <property type="entry name" value="Nuclear RNA export factor 7"/>
    <property type="match status" value="1"/>
</dbReference>
<dbReference type="InterPro" id="IPR018222">
    <property type="entry name" value="Nuclear_transport_factor_2_euk"/>
</dbReference>
<dbReference type="InterPro" id="IPR032710">
    <property type="entry name" value="NTF2-like_dom_sf"/>
</dbReference>
<dbReference type="InterPro" id="IPR005637">
    <property type="entry name" value="TAP_C_dom"/>
</dbReference>
<keyword evidence="7" id="KW-0677">Repeat</keyword>
<evidence type="ECO:0000259" key="19">
    <source>
        <dbReference type="PROSITE" id="PS51281"/>
    </source>
</evidence>
<dbReference type="PaxDb" id="10116-ENSRNOP00000038474"/>
<evidence type="ECO:0000256" key="7">
    <source>
        <dbReference type="ARBA" id="ARBA00022737"/>
    </source>
</evidence>
<dbReference type="SUPFAM" id="SSF54427">
    <property type="entry name" value="NTF2-like"/>
    <property type="match status" value="1"/>
</dbReference>
<dbReference type="InterPro" id="IPR030217">
    <property type="entry name" value="NXF_fam"/>
</dbReference>
<evidence type="ECO:0000256" key="2">
    <source>
        <dbReference type="ARBA" id="ARBA00004567"/>
    </source>
</evidence>
<dbReference type="EMBL" id="BC100151">
    <property type="protein sequence ID" value="AAI00152.1"/>
    <property type="molecule type" value="mRNA"/>
</dbReference>
<evidence type="ECO:0000256" key="4">
    <source>
        <dbReference type="ARBA" id="ARBA00009285"/>
    </source>
</evidence>
<keyword evidence="11" id="KW-0944">Nitration</keyword>
<accession>Q498M8</accession>
<dbReference type="PANTHER" id="PTHR10662:SF45">
    <property type="entry name" value="NUCLEAR RNA EXPORT FACTOR 7"/>
    <property type="match status" value="1"/>
</dbReference>
<dbReference type="GO" id="GO:0003723">
    <property type="term" value="F:RNA binding"/>
    <property type="evidence" value="ECO:0007669"/>
    <property type="project" value="InterPro"/>
</dbReference>
<feature type="region of interest" description="Disordered" evidence="17">
    <location>
        <begin position="1"/>
        <end position="30"/>
    </location>
</feature>
<dbReference type="InterPro" id="IPR009060">
    <property type="entry name" value="UBA-like_sf"/>
</dbReference>
<dbReference type="SMR" id="Q498M8"/>
<dbReference type="GO" id="GO:0005654">
    <property type="term" value="C:nucleoplasm"/>
    <property type="evidence" value="ECO:0007669"/>
    <property type="project" value="UniProtKB-SubCell"/>
</dbReference>
<accession>F7FPN7</accession>
<reference evidence="21" key="3">
    <citation type="submission" date="2025-05" db="UniProtKB">
        <authorList>
            <consortium name="Ensembl"/>
        </authorList>
    </citation>
    <scope>IDENTIFICATION</scope>
    <source>
        <strain evidence="21">Brown Norway</strain>
    </source>
</reference>
<dbReference type="FunFam" id="1.10.8.10:FF:000018">
    <property type="entry name" value="Nuclear RNA export factor 1"/>
    <property type="match status" value="1"/>
</dbReference>
<dbReference type="RGD" id="1566170">
    <property type="gene designation" value="Nxf7"/>
</dbReference>
<keyword evidence="12" id="KW-0906">Nuclear pore complex</keyword>
<dbReference type="GeneTree" id="ENSGT00390000007539"/>
<dbReference type="Pfam" id="PF24048">
    <property type="entry name" value="LRR_NXF1-5"/>
    <property type="match status" value="1"/>
</dbReference>
<dbReference type="Gene3D" id="3.10.450.50">
    <property type="match status" value="1"/>
</dbReference>
<evidence type="ECO:0000256" key="9">
    <source>
        <dbReference type="ARBA" id="ARBA00022927"/>
    </source>
</evidence>
<dbReference type="STRING" id="10116.ENSRNOP00000038474"/>
<dbReference type="InterPro" id="IPR032675">
    <property type="entry name" value="LRR_dom_sf"/>
</dbReference>
<evidence type="ECO:0000256" key="15">
    <source>
        <dbReference type="ARBA" id="ARBA00080675"/>
    </source>
</evidence>
<dbReference type="OMA" id="REMENTQ"/>
<evidence type="ECO:0000256" key="16">
    <source>
        <dbReference type="ARBA" id="ARBA00082469"/>
    </source>
</evidence>
<dbReference type="GO" id="GO:0015031">
    <property type="term" value="P:protein transport"/>
    <property type="evidence" value="ECO:0007669"/>
    <property type="project" value="UniProtKB-KW"/>
</dbReference>
<reference evidence="20" key="1">
    <citation type="journal article" date="2004" name="Genome Res.">
        <title>The status, quality, and expansion of the NIH full-length cDNA project: the Mammalian Gene Collection (MGC).</title>
        <authorList>
            <consortium name="The MGC Project Team"/>
            <person name="Gerhard D.S."/>
            <person name="Wagner L."/>
            <person name="Feingold E.A."/>
            <person name="Shenmen C.M."/>
            <person name="Grouse L.H."/>
            <person name="Schuler G."/>
            <person name="Klein S.L."/>
            <person name="Old S."/>
            <person name="Rasooly R."/>
            <person name="Good P."/>
            <person name="Guyer M."/>
            <person name="Peck A.M."/>
            <person name="Derge J.G."/>
            <person name="Lipman D."/>
            <person name="Collins F.S."/>
            <person name="Jang W."/>
            <person name="Sherry S."/>
            <person name="Feolo M."/>
            <person name="Misquitta L."/>
            <person name="Lee E."/>
            <person name="Rotmistrovsky K."/>
            <person name="Greenhut S.F."/>
            <person name="Schaefer C.F."/>
            <person name="Buetow K."/>
            <person name="Bonner T.I."/>
            <person name="Haussler D."/>
            <person name="Kent J."/>
            <person name="Kiekhaus M."/>
            <person name="Furey T."/>
            <person name="Brent M."/>
            <person name="Prange C."/>
            <person name="Schreiber K."/>
            <person name="Shapiro N."/>
            <person name="Bhat N.K."/>
            <person name="Hopkins R.F."/>
            <person name="Hsie F."/>
            <person name="Driscoll T."/>
            <person name="Soares M.B."/>
            <person name="Casavant T.L."/>
            <person name="Scheetz T.E."/>
            <person name="Brown-stein M.J."/>
            <person name="Usdin T.B."/>
            <person name="Toshiyuki S."/>
            <person name="Carninci P."/>
            <person name="Piao Y."/>
            <person name="Dudekula D.B."/>
            <person name="Ko M.S."/>
            <person name="Kawakami K."/>
            <person name="Suzuki Y."/>
            <person name="Sugano S."/>
            <person name="Gruber C.E."/>
            <person name="Smith M.R."/>
            <person name="Simmons B."/>
            <person name="Moore T."/>
            <person name="Waterman R."/>
            <person name="Johnson S.L."/>
            <person name="Ruan Y."/>
            <person name="Wei C.L."/>
            <person name="Mathavan S."/>
            <person name="Gunaratne P.H."/>
            <person name="Wu J."/>
            <person name="Garcia A.M."/>
            <person name="Hulyk S.W."/>
            <person name="Fuh E."/>
            <person name="Yuan Y."/>
            <person name="Sneed A."/>
            <person name="Kowis C."/>
            <person name="Hodgson A."/>
            <person name="Muzny D.M."/>
            <person name="McPherson J."/>
            <person name="Gibbs R.A."/>
            <person name="Fahey J."/>
            <person name="Helton E."/>
            <person name="Ketteman M."/>
            <person name="Madan A."/>
            <person name="Rodrigues S."/>
            <person name="Sanchez A."/>
            <person name="Whiting M."/>
            <person name="Madari A."/>
            <person name="Young A.C."/>
            <person name="Wetherby K.D."/>
            <person name="Granite S.J."/>
            <person name="Kwong P.N."/>
            <person name="Brinkley C.P."/>
            <person name="Pearson R.L."/>
            <person name="Bouffard G.G."/>
            <person name="Blakesly R.W."/>
            <person name="Green E.D."/>
            <person name="Dickson M.C."/>
            <person name="Rodriguez A.C."/>
            <person name="Grimwood J."/>
            <person name="Schmutz J."/>
            <person name="Myers R.M."/>
            <person name="Butterfield Y.S."/>
            <person name="Griffith M."/>
            <person name="Griffith O.L."/>
            <person name="Krzywinski M.I."/>
            <person name="Liao N."/>
            <person name="Morin R."/>
            <person name="Morrin R."/>
            <person name="Palmquist D."/>
            <person name="Petrescu A.S."/>
            <person name="Skalska U."/>
            <person name="Smailus D.E."/>
            <person name="Stott J.M."/>
            <person name="Schnerch A."/>
            <person name="Schein J.E."/>
            <person name="Jones S.J."/>
            <person name="Holt R.A."/>
            <person name="Baross A."/>
            <person name="Marra M.A."/>
            <person name="Clifton S."/>
            <person name="Makowski K.A."/>
            <person name="Bosak S."/>
            <person name="Malek J."/>
        </authorList>
    </citation>
    <scope>NUCLEOTIDE SEQUENCE [LARGE SCALE MRNA]</scope>
    <source>
        <tissue evidence="20">Testis</tissue>
    </source>
</reference>
<dbReference type="Gene3D" id="3.80.10.10">
    <property type="entry name" value="Ribonuclease Inhibitor"/>
    <property type="match status" value="1"/>
</dbReference>
<dbReference type="GO" id="GO:0010494">
    <property type="term" value="C:cytoplasmic stress granule"/>
    <property type="evidence" value="ECO:0007669"/>
    <property type="project" value="UniProtKB-SubCell"/>
</dbReference>
<dbReference type="InterPro" id="IPR057125">
    <property type="entry name" value="NXF1/2/3/5-like_LRR"/>
</dbReference>
<dbReference type="GO" id="GO:0005643">
    <property type="term" value="C:nuclear pore"/>
    <property type="evidence" value="ECO:0007669"/>
    <property type="project" value="UniProtKB-SubCell"/>
</dbReference>
<keyword evidence="9" id="KW-0653">Protein transport</keyword>
<dbReference type="SUPFAM" id="SSF46934">
    <property type="entry name" value="UBA-like"/>
    <property type="match status" value="1"/>
</dbReference>
<evidence type="ECO:0000256" key="3">
    <source>
        <dbReference type="ARBA" id="ARBA00004642"/>
    </source>
</evidence>
<dbReference type="Ensembl" id="ENSRNOT00000033752.6">
    <property type="protein sequence ID" value="ENSRNOP00000038474.6"/>
    <property type="gene ID" value="ENSRNOG00000023256.6"/>
</dbReference>
<dbReference type="FunFam" id="3.10.450.50:FF:000004">
    <property type="entry name" value="Nuclear RNA export factor 1"/>
    <property type="match status" value="1"/>
</dbReference>
<dbReference type="KEGG" id="rno:501621"/>
<dbReference type="PROSITE" id="PS51281">
    <property type="entry name" value="TAP_C"/>
    <property type="match status" value="1"/>
</dbReference>
<evidence type="ECO:0000313" key="21">
    <source>
        <dbReference type="Ensembl" id="ENSRNOP00000038474.6"/>
    </source>
</evidence>
<dbReference type="SUPFAM" id="SSF52058">
    <property type="entry name" value="L domain-like"/>
    <property type="match status" value="1"/>
</dbReference>
<dbReference type="RefSeq" id="NP_001421273.1">
    <property type="nucleotide sequence ID" value="NM_001434344.1"/>
</dbReference>
<dbReference type="RefSeq" id="NP_001032293.1">
    <property type="nucleotide sequence ID" value="NM_001037216.2"/>
</dbReference>
<evidence type="ECO:0000256" key="17">
    <source>
        <dbReference type="SAM" id="MobiDB-lite"/>
    </source>
</evidence>
<dbReference type="CDD" id="cd14342">
    <property type="entry name" value="UBA_TAP-C"/>
    <property type="match status" value="1"/>
</dbReference>
<dbReference type="RefSeq" id="NP_001421272.1">
    <property type="nucleotide sequence ID" value="NM_001434343.1"/>
</dbReference>
<dbReference type="Reactome" id="R-RNO-159236">
    <property type="pathway name" value="Transport of Mature mRNA derived from an Intron-Containing Transcript"/>
</dbReference>
<dbReference type="GO" id="GO:0006406">
    <property type="term" value="P:mRNA export from nucleus"/>
    <property type="evidence" value="ECO:0007669"/>
    <property type="project" value="InterPro"/>
</dbReference>
<dbReference type="AlphaFoldDB" id="Q498M8"/>
<dbReference type="InterPro" id="IPR035979">
    <property type="entry name" value="RBD_domain_sf"/>
</dbReference>
<dbReference type="OrthoDB" id="25872at2759"/>
<dbReference type="Bgee" id="ENSRNOG00000023256">
    <property type="expression patterns" value="Expressed in testis and 1 other cell type or tissue"/>
</dbReference>
<comment type="similarity">
    <text evidence="4">Belongs to the NXF family.</text>
</comment>
<evidence type="ECO:0000256" key="12">
    <source>
        <dbReference type="ARBA" id="ARBA00023132"/>
    </source>
</evidence>
<keyword evidence="6" id="KW-0433">Leucine-rich repeat</keyword>
<dbReference type="FunFam" id="3.80.10.10:FF:000183">
    <property type="entry name" value="nuclear RNA export factor 2-like"/>
    <property type="match status" value="1"/>
</dbReference>
<dbReference type="Pfam" id="PF03943">
    <property type="entry name" value="TAP_C"/>
    <property type="match status" value="1"/>
</dbReference>
<dbReference type="UCSC" id="RGD:1566170">
    <property type="organism name" value="rat"/>
</dbReference>
<dbReference type="GeneID" id="501621"/>
<evidence type="ECO:0000259" key="18">
    <source>
        <dbReference type="PROSITE" id="PS50177"/>
    </source>
</evidence>
<evidence type="ECO:0000256" key="10">
    <source>
        <dbReference type="ARBA" id="ARBA00023010"/>
    </source>
</evidence>
<dbReference type="PROSITE" id="PS51450">
    <property type="entry name" value="LRR"/>
    <property type="match status" value="1"/>
</dbReference>
<keyword evidence="13" id="KW-0539">Nucleus</keyword>
<evidence type="ECO:0000256" key="14">
    <source>
        <dbReference type="ARBA" id="ARBA00077623"/>
    </source>
</evidence>
<evidence type="ECO:0000256" key="5">
    <source>
        <dbReference type="ARBA" id="ARBA00022448"/>
    </source>
</evidence>
<evidence type="ECO:0000256" key="8">
    <source>
        <dbReference type="ARBA" id="ARBA00022816"/>
    </source>
</evidence>
<evidence type="ECO:0000256" key="1">
    <source>
        <dbReference type="ARBA" id="ARBA00004210"/>
    </source>
</evidence>
<gene>
    <name evidence="20 21 23" type="primary">Nxf7</name>
    <name evidence="23" type="synonym">LOC501621</name>
</gene>
<dbReference type="SUPFAM" id="SSF54928">
    <property type="entry name" value="RNA-binding domain, RBD"/>
    <property type="match status" value="1"/>
</dbReference>
<proteinExistence type="evidence at transcript level"/>
<evidence type="ECO:0000256" key="13">
    <source>
        <dbReference type="ARBA" id="ARBA00023242"/>
    </source>
</evidence>
<dbReference type="HOGENOM" id="CLU_011280_2_0_1"/>
<dbReference type="InterPro" id="IPR001611">
    <property type="entry name" value="Leu-rich_rpt"/>
</dbReference>
<keyword evidence="5" id="KW-0813">Transport</keyword>
<evidence type="ECO:0000256" key="6">
    <source>
        <dbReference type="ARBA" id="ARBA00022614"/>
    </source>
</evidence>
<keyword evidence="8" id="KW-0509">mRNA transport</keyword>
<dbReference type="PROSITE" id="PS50177">
    <property type="entry name" value="NTF2_DOMAIN"/>
    <property type="match status" value="1"/>
</dbReference>
<dbReference type="InterPro" id="IPR002075">
    <property type="entry name" value="NTF2_dom"/>
</dbReference>
<evidence type="ECO:0000256" key="11">
    <source>
        <dbReference type="ARBA" id="ARBA00023074"/>
    </source>
</evidence>
<dbReference type="Proteomes" id="UP000002494">
    <property type="component" value="Chromosome X"/>
</dbReference>
<evidence type="ECO:0000313" key="20">
    <source>
        <dbReference type="EMBL" id="AAI00152.1"/>
    </source>
</evidence>
<keyword evidence="22" id="KW-1185">Reference proteome</keyword>
<feature type="domain" description="NTF2" evidence="18">
    <location>
        <begin position="379"/>
        <end position="529"/>
    </location>
</feature>
<dbReference type="Pfam" id="PF09162">
    <property type="entry name" value="Tap-RNA_bind"/>
    <property type="match status" value="1"/>
</dbReference>
<dbReference type="Gene3D" id="1.10.8.10">
    <property type="entry name" value="DNA helicase RuvA subunit, C-terminal domain"/>
    <property type="match status" value="1"/>
</dbReference>
<evidence type="ECO:0000313" key="23">
    <source>
        <dbReference type="RGD" id="1566170"/>
    </source>
</evidence>
<organism evidence="20">
    <name type="scientific">Rattus norvegicus</name>
    <name type="common">Rat</name>
    <dbReference type="NCBI Taxonomy" id="10116"/>
    <lineage>
        <taxon>Eukaryota</taxon>
        <taxon>Metazoa</taxon>
        <taxon>Chordata</taxon>
        <taxon>Craniata</taxon>
        <taxon>Vertebrata</taxon>
        <taxon>Euteleostomi</taxon>
        <taxon>Mammalia</taxon>
        <taxon>Eutheria</taxon>
        <taxon>Euarchontoglires</taxon>
        <taxon>Glires</taxon>
        <taxon>Rodentia</taxon>
        <taxon>Myomorpha</taxon>
        <taxon>Muroidea</taxon>
        <taxon>Muridae</taxon>
        <taxon>Murinae</taxon>
        <taxon>Rattus</taxon>
    </lineage>
</organism>
<dbReference type="InterPro" id="IPR012677">
    <property type="entry name" value="Nucleotide-bd_a/b_plait_sf"/>
</dbReference>
<protein>
    <recommendedName>
        <fullName evidence="16">Tip-associated protein</fullName>
    </recommendedName>
    <alternativeName>
        <fullName evidence="14">Tip-associating protein</fullName>
    </alternativeName>
    <alternativeName>
        <fullName evidence="15">mRNA export factor TAP</fullName>
    </alternativeName>
</protein>